<evidence type="ECO:0000256" key="4">
    <source>
        <dbReference type="ARBA" id="ARBA00022618"/>
    </source>
</evidence>
<proteinExistence type="inferred from homology"/>
<feature type="active site" evidence="10">
    <location>
        <position position="268"/>
    </location>
</feature>
<dbReference type="InterPro" id="IPR011010">
    <property type="entry name" value="DNA_brk_join_enz"/>
</dbReference>
<dbReference type="Gene3D" id="1.10.150.130">
    <property type="match status" value="1"/>
</dbReference>
<dbReference type="InterPro" id="IPR023009">
    <property type="entry name" value="Tyrosine_recombinase_XerC/XerD"/>
</dbReference>
<protein>
    <recommendedName>
        <fullName evidence="10 11">Tyrosine recombinase XerC</fullName>
    </recommendedName>
</protein>
<feature type="active site" evidence="10">
    <location>
        <position position="149"/>
    </location>
</feature>
<evidence type="ECO:0000256" key="3">
    <source>
        <dbReference type="ARBA" id="ARBA00022490"/>
    </source>
</evidence>
<dbReference type="InterPro" id="IPR010998">
    <property type="entry name" value="Integrase_recombinase_N"/>
</dbReference>
<dbReference type="EMBL" id="DRQG01000003">
    <property type="protein sequence ID" value="HGY54095.1"/>
    <property type="molecule type" value="Genomic_DNA"/>
</dbReference>
<evidence type="ECO:0000256" key="10">
    <source>
        <dbReference type="HAMAP-Rule" id="MF_01808"/>
    </source>
</evidence>
<keyword evidence="9 10" id="KW-0131">Cell cycle</keyword>
<comment type="similarity">
    <text evidence="2 10">Belongs to the 'phage' integrase family. XerC subfamily.</text>
</comment>
<evidence type="ECO:0000256" key="9">
    <source>
        <dbReference type="ARBA" id="ARBA00023306"/>
    </source>
</evidence>
<comment type="subcellular location">
    <subcellularLocation>
        <location evidence="1 10">Cytoplasm</location>
    </subcellularLocation>
</comment>
<keyword evidence="5 10" id="KW-0159">Chromosome partition</keyword>
<dbReference type="InterPro" id="IPR044068">
    <property type="entry name" value="CB"/>
</dbReference>
<dbReference type="Proteomes" id="UP000885779">
    <property type="component" value="Unassembled WGS sequence"/>
</dbReference>
<dbReference type="Pfam" id="PF00589">
    <property type="entry name" value="Phage_integrase"/>
    <property type="match status" value="1"/>
</dbReference>
<evidence type="ECO:0000259" key="12">
    <source>
        <dbReference type="PROSITE" id="PS51898"/>
    </source>
</evidence>
<feature type="active site" description="O-(3'-phospho-DNA)-tyrosine intermediate" evidence="10">
    <location>
        <position position="277"/>
    </location>
</feature>
<dbReference type="InterPro" id="IPR004107">
    <property type="entry name" value="Integrase_SAM-like_N"/>
</dbReference>
<evidence type="ECO:0000256" key="8">
    <source>
        <dbReference type="ARBA" id="ARBA00023172"/>
    </source>
</evidence>
<keyword evidence="8 10" id="KW-0233">DNA recombination</keyword>
<reference evidence="14" key="1">
    <citation type="journal article" date="2020" name="mSystems">
        <title>Genome- and Community-Level Interaction Insights into Carbon Utilization and Element Cycling Functions of Hydrothermarchaeota in Hydrothermal Sediment.</title>
        <authorList>
            <person name="Zhou Z."/>
            <person name="Liu Y."/>
            <person name="Xu W."/>
            <person name="Pan J."/>
            <person name="Luo Z.H."/>
            <person name="Li M."/>
        </authorList>
    </citation>
    <scope>NUCLEOTIDE SEQUENCE [LARGE SCALE GENOMIC DNA]</scope>
    <source>
        <strain evidence="14">HyVt-577</strain>
    </source>
</reference>
<comment type="function">
    <text evidence="10">Site-specific tyrosine recombinase, which acts by catalyzing the cutting and rejoining of the recombining DNA molecules. The XerC-XerD complex is essential to convert dimers of the bacterial chromosome into monomers to permit their segregation at cell division. It also contributes to the segregational stability of plasmids.</text>
</comment>
<dbReference type="HAMAP" id="MF_01808">
    <property type="entry name" value="Recomb_XerC_XerD"/>
    <property type="match status" value="1"/>
</dbReference>
<dbReference type="GO" id="GO:0006313">
    <property type="term" value="P:DNA transposition"/>
    <property type="evidence" value="ECO:0007669"/>
    <property type="project" value="UniProtKB-UniRule"/>
</dbReference>
<dbReference type="Pfam" id="PF02899">
    <property type="entry name" value="Phage_int_SAM_1"/>
    <property type="match status" value="1"/>
</dbReference>
<dbReference type="InterPro" id="IPR050090">
    <property type="entry name" value="Tyrosine_recombinase_XerCD"/>
</dbReference>
<keyword evidence="4 10" id="KW-0132">Cell division</keyword>
<dbReference type="GO" id="GO:0005737">
    <property type="term" value="C:cytoplasm"/>
    <property type="evidence" value="ECO:0007669"/>
    <property type="project" value="UniProtKB-SubCell"/>
</dbReference>
<dbReference type="GO" id="GO:0051301">
    <property type="term" value="P:cell division"/>
    <property type="evidence" value="ECO:0007669"/>
    <property type="project" value="UniProtKB-UniRule"/>
</dbReference>
<dbReference type="CDD" id="cd00798">
    <property type="entry name" value="INT_XerDC_C"/>
    <property type="match status" value="1"/>
</dbReference>
<dbReference type="AlphaFoldDB" id="A0A7V4WTF1"/>
<comment type="caution">
    <text evidence="14">The sequence shown here is derived from an EMBL/GenBank/DDBJ whole genome shotgun (WGS) entry which is preliminary data.</text>
</comment>
<organism evidence="14">
    <name type="scientific">Caldithrix abyssi</name>
    <dbReference type="NCBI Taxonomy" id="187145"/>
    <lineage>
        <taxon>Bacteria</taxon>
        <taxon>Pseudomonadati</taxon>
        <taxon>Calditrichota</taxon>
        <taxon>Calditrichia</taxon>
        <taxon>Calditrichales</taxon>
        <taxon>Calditrichaceae</taxon>
        <taxon>Caldithrix</taxon>
    </lineage>
</organism>
<evidence type="ECO:0000259" key="13">
    <source>
        <dbReference type="PROSITE" id="PS51900"/>
    </source>
</evidence>
<dbReference type="GO" id="GO:0007059">
    <property type="term" value="P:chromosome segregation"/>
    <property type="evidence" value="ECO:0007669"/>
    <property type="project" value="UniProtKB-UniRule"/>
</dbReference>
<accession>A0A7V4WTF1</accession>
<evidence type="ECO:0000256" key="6">
    <source>
        <dbReference type="ARBA" id="ARBA00022908"/>
    </source>
</evidence>
<gene>
    <name evidence="10 14" type="primary">xerC</name>
    <name evidence="14" type="ORF">ENK44_00195</name>
</gene>
<name>A0A7V4WTF1_CALAY</name>
<feature type="active site" evidence="10">
    <location>
        <position position="242"/>
    </location>
</feature>
<comment type="subunit">
    <text evidence="10">Forms a cyclic heterotetrameric complex composed of two molecules of XerC and two molecules of XerD.</text>
</comment>
<dbReference type="PROSITE" id="PS51898">
    <property type="entry name" value="TYR_RECOMBINASE"/>
    <property type="match status" value="1"/>
</dbReference>
<dbReference type="GO" id="GO:0009037">
    <property type="term" value="F:tyrosine-based site-specific recombinase activity"/>
    <property type="evidence" value="ECO:0007669"/>
    <property type="project" value="UniProtKB-UniRule"/>
</dbReference>
<keyword evidence="7 10" id="KW-0238">DNA-binding</keyword>
<sequence length="301" mass="35108">MDKTIRDYLRYISLERRYSPHTAESYANDLRQFESFLVEYFGTERIFWQRIDKKIIRYFLIDLQDKNLSHRSIARKLATLKSFFKYCAREQIIDHNPALSIRMPRFPKKLPEYLSPDEITKLLKLPKPSSFEGLRDLAILELFYGTGIRLSELINMKTSDIHFNEKRIHIVGKGNKERIVPIGQHAEQILKKYLQVRAQYVNKSVENVFILQSGNKMYPMAVQRIIKKYLGLVSNLNQKSPHILRHTYATHLLNAGASIRTVKDLLGHESLSTTQVYTHLSIDHLKSIYNQAHPGAAKNKP</sequence>
<feature type="domain" description="Core-binding (CB)" evidence="13">
    <location>
        <begin position="1"/>
        <end position="88"/>
    </location>
</feature>
<evidence type="ECO:0000256" key="5">
    <source>
        <dbReference type="ARBA" id="ARBA00022829"/>
    </source>
</evidence>
<evidence type="ECO:0000256" key="2">
    <source>
        <dbReference type="ARBA" id="ARBA00006657"/>
    </source>
</evidence>
<dbReference type="InterPro" id="IPR013762">
    <property type="entry name" value="Integrase-like_cat_sf"/>
</dbReference>
<dbReference type="NCBIfam" id="NF001399">
    <property type="entry name" value="PRK00283.1"/>
    <property type="match status" value="1"/>
</dbReference>
<dbReference type="GO" id="GO:0003677">
    <property type="term" value="F:DNA binding"/>
    <property type="evidence" value="ECO:0007669"/>
    <property type="project" value="UniProtKB-UniRule"/>
</dbReference>
<dbReference type="InterPro" id="IPR011931">
    <property type="entry name" value="Recomb_XerC"/>
</dbReference>
<feature type="domain" description="Tyr recombinase" evidence="12">
    <location>
        <begin position="109"/>
        <end position="290"/>
    </location>
</feature>
<feature type="active site" evidence="10">
    <location>
        <position position="173"/>
    </location>
</feature>
<feature type="active site" evidence="10">
    <location>
        <position position="245"/>
    </location>
</feature>
<dbReference type="PROSITE" id="PS51900">
    <property type="entry name" value="CB"/>
    <property type="match status" value="1"/>
</dbReference>
<evidence type="ECO:0000256" key="7">
    <source>
        <dbReference type="ARBA" id="ARBA00023125"/>
    </source>
</evidence>
<dbReference type="SUPFAM" id="SSF56349">
    <property type="entry name" value="DNA breaking-rejoining enzymes"/>
    <property type="match status" value="1"/>
</dbReference>
<evidence type="ECO:0000313" key="14">
    <source>
        <dbReference type="EMBL" id="HGY54095.1"/>
    </source>
</evidence>
<dbReference type="PANTHER" id="PTHR30349:SF77">
    <property type="entry name" value="TYROSINE RECOMBINASE XERC"/>
    <property type="match status" value="1"/>
</dbReference>
<dbReference type="NCBIfam" id="TIGR02224">
    <property type="entry name" value="recomb_XerC"/>
    <property type="match status" value="1"/>
</dbReference>
<evidence type="ECO:0000256" key="11">
    <source>
        <dbReference type="NCBIfam" id="TIGR02224"/>
    </source>
</evidence>
<dbReference type="InterPro" id="IPR002104">
    <property type="entry name" value="Integrase_catalytic"/>
</dbReference>
<keyword evidence="6 10" id="KW-0229">DNA integration</keyword>
<dbReference type="PANTHER" id="PTHR30349">
    <property type="entry name" value="PHAGE INTEGRASE-RELATED"/>
    <property type="match status" value="1"/>
</dbReference>
<evidence type="ECO:0000256" key="1">
    <source>
        <dbReference type="ARBA" id="ARBA00004496"/>
    </source>
</evidence>
<keyword evidence="3 10" id="KW-0963">Cytoplasm</keyword>
<dbReference type="Gene3D" id="1.10.443.10">
    <property type="entry name" value="Intergrase catalytic core"/>
    <property type="match status" value="1"/>
</dbReference>